<dbReference type="PROSITE" id="PS50048">
    <property type="entry name" value="ZN2_CY6_FUNGAL_2"/>
    <property type="match status" value="1"/>
</dbReference>
<dbReference type="PANTHER" id="PTHR47659:SF1">
    <property type="entry name" value="TRANSCRIPTION ACTIVATOR OF GLUCONEOGENESIS ERT1"/>
    <property type="match status" value="1"/>
</dbReference>
<dbReference type="EnsemblFungi" id="PTTG_02951-t43_1">
    <property type="protein sequence ID" value="PTTG_02951-t43_1-p1"/>
    <property type="gene ID" value="PTTG_02951"/>
</dbReference>
<dbReference type="STRING" id="630390.A0A0C4EQ93"/>
<reference evidence="16" key="4">
    <citation type="submission" date="2025-05" db="UniProtKB">
        <authorList>
            <consortium name="EnsemblFungi"/>
        </authorList>
    </citation>
    <scope>IDENTIFICATION</scope>
    <source>
        <strain evidence="16">isolate 1-1 / race 1 (BBBD)</strain>
    </source>
</reference>
<keyword evidence="6" id="KW-0805">Transcription regulation</keyword>
<proteinExistence type="inferred from homology"/>
<evidence type="ECO:0000256" key="7">
    <source>
        <dbReference type="ARBA" id="ARBA00023125"/>
    </source>
</evidence>
<dbReference type="OrthoDB" id="2538135at2759"/>
<evidence type="ECO:0000256" key="9">
    <source>
        <dbReference type="ARBA" id="ARBA00023163"/>
    </source>
</evidence>
<comment type="subcellular location">
    <subcellularLocation>
        <location evidence="1">Nucleus</location>
    </subcellularLocation>
</comment>
<evidence type="ECO:0000259" key="14">
    <source>
        <dbReference type="PROSITE" id="PS50112"/>
    </source>
</evidence>
<evidence type="ECO:0000256" key="5">
    <source>
        <dbReference type="ARBA" id="ARBA00022833"/>
    </source>
</evidence>
<dbReference type="EMBL" id="ADAS02000018">
    <property type="protein sequence ID" value="OAV96663.1"/>
    <property type="molecule type" value="Genomic_DNA"/>
</dbReference>
<feature type="compositionally biased region" description="Polar residues" evidence="12">
    <location>
        <begin position="435"/>
        <end position="449"/>
    </location>
</feature>
<evidence type="ECO:0000256" key="11">
    <source>
        <dbReference type="ARBA" id="ARBA00040903"/>
    </source>
</evidence>
<dbReference type="PANTHER" id="PTHR47659">
    <property type="entry name" value="ZN(II)2CYS6 TRANSCRIPTION FACTOR (EUROFUNG)-RELATED"/>
    <property type="match status" value="1"/>
</dbReference>
<dbReference type="GO" id="GO:0009267">
    <property type="term" value="P:cellular response to starvation"/>
    <property type="evidence" value="ECO:0007669"/>
    <property type="project" value="TreeGrafter"/>
</dbReference>
<keyword evidence="5" id="KW-0862">Zinc</keyword>
<evidence type="ECO:0000256" key="4">
    <source>
        <dbReference type="ARBA" id="ARBA00022723"/>
    </source>
</evidence>
<dbReference type="InterPro" id="IPR001138">
    <property type="entry name" value="Zn2Cys6_DnaBD"/>
</dbReference>
<protein>
    <recommendedName>
        <fullName evidence="11">Transcription activator of gluconeogenesis ERT1</fullName>
    </recommendedName>
</protein>
<dbReference type="CDD" id="cd00130">
    <property type="entry name" value="PAS"/>
    <property type="match status" value="1"/>
</dbReference>
<dbReference type="GO" id="GO:0005634">
    <property type="term" value="C:nucleus"/>
    <property type="evidence" value="ECO:0007669"/>
    <property type="project" value="UniProtKB-SubCell"/>
</dbReference>
<feature type="domain" description="Zn(2)-C6 fungal-type" evidence="13">
    <location>
        <begin position="88"/>
        <end position="117"/>
    </location>
</feature>
<dbReference type="AlphaFoldDB" id="A0A0C4EQ93"/>
<feature type="region of interest" description="Disordered" evidence="12">
    <location>
        <begin position="40"/>
        <end position="62"/>
    </location>
</feature>
<dbReference type="GO" id="GO:0006094">
    <property type="term" value="P:gluconeogenesis"/>
    <property type="evidence" value="ECO:0007669"/>
    <property type="project" value="UniProtKB-KW"/>
</dbReference>
<dbReference type="SUPFAM" id="SSF55785">
    <property type="entry name" value="PYP-like sensor domain (PAS domain)"/>
    <property type="match status" value="1"/>
</dbReference>
<evidence type="ECO:0000259" key="13">
    <source>
        <dbReference type="PROSITE" id="PS50048"/>
    </source>
</evidence>
<dbReference type="InterPro" id="IPR050335">
    <property type="entry name" value="ERT1_acuK_gluconeogen_tf"/>
</dbReference>
<keyword evidence="17" id="KW-1185">Reference proteome</keyword>
<evidence type="ECO:0000256" key="3">
    <source>
        <dbReference type="ARBA" id="ARBA00022432"/>
    </source>
</evidence>
<feature type="region of interest" description="Disordered" evidence="12">
    <location>
        <begin position="418"/>
        <end position="449"/>
    </location>
</feature>
<organism evidence="15">
    <name type="scientific">Puccinia triticina (isolate 1-1 / race 1 (BBBD))</name>
    <name type="common">Brown leaf rust fungus</name>
    <dbReference type="NCBI Taxonomy" id="630390"/>
    <lineage>
        <taxon>Eukaryota</taxon>
        <taxon>Fungi</taxon>
        <taxon>Dikarya</taxon>
        <taxon>Basidiomycota</taxon>
        <taxon>Pucciniomycotina</taxon>
        <taxon>Pucciniomycetes</taxon>
        <taxon>Pucciniales</taxon>
        <taxon>Pucciniaceae</taxon>
        <taxon>Puccinia</taxon>
    </lineage>
</organism>
<feature type="compositionally biased region" description="Low complexity" evidence="12">
    <location>
        <begin position="40"/>
        <end position="53"/>
    </location>
</feature>
<dbReference type="GO" id="GO:0008270">
    <property type="term" value="F:zinc ion binding"/>
    <property type="evidence" value="ECO:0007669"/>
    <property type="project" value="InterPro"/>
</dbReference>
<keyword evidence="4" id="KW-0479">Metal-binding</keyword>
<reference evidence="15" key="2">
    <citation type="submission" date="2016-05" db="EMBL/GenBank/DDBJ databases">
        <title>Comparative analysis highlights variable genome content of wheat rusts and divergence of the mating loci.</title>
        <authorList>
            <person name="Cuomo C.A."/>
            <person name="Bakkeren G."/>
            <person name="Szabo L."/>
            <person name="Khalil H."/>
            <person name="Joly D."/>
            <person name="Goldberg J."/>
            <person name="Young S."/>
            <person name="Zeng Q."/>
            <person name="Fellers J."/>
        </authorList>
    </citation>
    <scope>NUCLEOTIDE SEQUENCE [LARGE SCALE GENOMIC DNA]</scope>
    <source>
        <strain evidence="15">1-1 BBBD Race 1</strain>
    </source>
</reference>
<dbReference type="InterPro" id="IPR000014">
    <property type="entry name" value="PAS"/>
</dbReference>
<keyword evidence="10" id="KW-0539">Nucleus</keyword>
<dbReference type="PROSITE" id="PS50112">
    <property type="entry name" value="PAS"/>
    <property type="match status" value="1"/>
</dbReference>
<dbReference type="GO" id="GO:0000981">
    <property type="term" value="F:DNA-binding transcription factor activity, RNA polymerase II-specific"/>
    <property type="evidence" value="ECO:0007669"/>
    <property type="project" value="InterPro"/>
</dbReference>
<dbReference type="Gene3D" id="4.10.240.10">
    <property type="entry name" value="Zn(2)-C6 fungal-type DNA-binding domain"/>
    <property type="match status" value="1"/>
</dbReference>
<evidence type="ECO:0000256" key="8">
    <source>
        <dbReference type="ARBA" id="ARBA00023159"/>
    </source>
</evidence>
<feature type="compositionally biased region" description="Polar residues" evidence="12">
    <location>
        <begin position="376"/>
        <end position="389"/>
    </location>
</feature>
<feature type="domain" description="PAS" evidence="14">
    <location>
        <begin position="294"/>
        <end position="364"/>
    </location>
</feature>
<dbReference type="Pfam" id="PF24990">
    <property type="entry name" value="PAS_13"/>
    <property type="match status" value="1"/>
</dbReference>
<keyword evidence="7" id="KW-0238">DNA-binding</keyword>
<evidence type="ECO:0000313" key="15">
    <source>
        <dbReference type="EMBL" id="OAV96663.1"/>
    </source>
</evidence>
<keyword evidence="8" id="KW-0010">Activator</keyword>
<evidence type="ECO:0000256" key="2">
    <source>
        <dbReference type="ARBA" id="ARBA00010855"/>
    </source>
</evidence>
<dbReference type="SMART" id="SM00091">
    <property type="entry name" value="PAS"/>
    <property type="match status" value="1"/>
</dbReference>
<feature type="region of interest" description="Disordered" evidence="12">
    <location>
        <begin position="364"/>
        <end position="403"/>
    </location>
</feature>
<dbReference type="GO" id="GO:0000977">
    <property type="term" value="F:RNA polymerase II transcription regulatory region sequence-specific DNA binding"/>
    <property type="evidence" value="ECO:0007669"/>
    <property type="project" value="TreeGrafter"/>
</dbReference>
<dbReference type="Gene3D" id="3.30.450.20">
    <property type="entry name" value="PAS domain"/>
    <property type="match status" value="1"/>
</dbReference>
<feature type="compositionally biased region" description="Low complexity" evidence="12">
    <location>
        <begin position="390"/>
        <end position="403"/>
    </location>
</feature>
<evidence type="ECO:0000256" key="1">
    <source>
        <dbReference type="ARBA" id="ARBA00004123"/>
    </source>
</evidence>
<dbReference type="InterPro" id="IPR036864">
    <property type="entry name" value="Zn2-C6_fun-type_DNA-bd_sf"/>
</dbReference>
<dbReference type="OMA" id="EDLIYME"/>
<dbReference type="SUPFAM" id="SSF57701">
    <property type="entry name" value="Zn2/Cys6 DNA-binding domain"/>
    <property type="match status" value="1"/>
</dbReference>
<name>A0A0C4EQ93_PUCT1</name>
<evidence type="ECO:0000313" key="16">
    <source>
        <dbReference type="EnsemblFungi" id="PTTG_02951-t43_1-p1"/>
    </source>
</evidence>
<comment type="similarity">
    <text evidence="2">Belongs to the ERT1/acuK family.</text>
</comment>
<evidence type="ECO:0000256" key="6">
    <source>
        <dbReference type="ARBA" id="ARBA00023015"/>
    </source>
</evidence>
<dbReference type="VEuPathDB" id="FungiDB:PTTG_02951"/>
<evidence type="ECO:0000313" key="17">
    <source>
        <dbReference type="Proteomes" id="UP000005240"/>
    </source>
</evidence>
<reference evidence="16 17" key="3">
    <citation type="journal article" date="2017" name="G3 (Bethesda)">
        <title>Comparative analysis highlights variable genome content of wheat rusts and divergence of the mating loci.</title>
        <authorList>
            <person name="Cuomo C.A."/>
            <person name="Bakkeren G."/>
            <person name="Khalil H.B."/>
            <person name="Panwar V."/>
            <person name="Joly D."/>
            <person name="Linning R."/>
            <person name="Sakthikumar S."/>
            <person name="Song X."/>
            <person name="Adiconis X."/>
            <person name="Fan L."/>
            <person name="Goldberg J.M."/>
            <person name="Levin J.Z."/>
            <person name="Young S."/>
            <person name="Zeng Q."/>
            <person name="Anikster Y."/>
            <person name="Bruce M."/>
            <person name="Wang M."/>
            <person name="Yin C."/>
            <person name="McCallum B."/>
            <person name="Szabo L.J."/>
            <person name="Hulbert S."/>
            <person name="Chen X."/>
            <person name="Fellers J.P."/>
        </authorList>
    </citation>
    <scope>NUCLEOTIDE SEQUENCE</scope>
    <source>
        <strain evidence="16">isolate 1-1 / race 1 (BBBD)</strain>
        <strain evidence="17">Isolate 1-1 / race 1 (BBBD)</strain>
    </source>
</reference>
<gene>
    <name evidence="15" type="ORF">PTTG_02951</name>
</gene>
<dbReference type="Proteomes" id="UP000005240">
    <property type="component" value="Unassembled WGS sequence"/>
</dbReference>
<keyword evidence="3" id="KW-0312">Gluconeogenesis</keyword>
<evidence type="ECO:0000256" key="10">
    <source>
        <dbReference type="ARBA" id="ARBA00023242"/>
    </source>
</evidence>
<accession>A0A0C4EQ93</accession>
<keyword evidence="9" id="KW-0804">Transcription</keyword>
<reference evidence="15" key="1">
    <citation type="submission" date="2009-11" db="EMBL/GenBank/DDBJ databases">
        <authorList>
            <consortium name="The Broad Institute Genome Sequencing Platform"/>
            <person name="Ward D."/>
            <person name="Feldgarden M."/>
            <person name="Earl A."/>
            <person name="Young S.K."/>
            <person name="Zeng Q."/>
            <person name="Koehrsen M."/>
            <person name="Alvarado L."/>
            <person name="Berlin A."/>
            <person name="Bochicchio J."/>
            <person name="Borenstein D."/>
            <person name="Chapman S.B."/>
            <person name="Chen Z."/>
            <person name="Engels R."/>
            <person name="Freedman E."/>
            <person name="Gellesch M."/>
            <person name="Goldberg J."/>
            <person name="Griggs A."/>
            <person name="Gujja S."/>
            <person name="Heilman E."/>
            <person name="Heiman D."/>
            <person name="Hepburn T."/>
            <person name="Howarth C."/>
            <person name="Jen D."/>
            <person name="Larson L."/>
            <person name="Lewis B."/>
            <person name="Mehta T."/>
            <person name="Park D."/>
            <person name="Pearson M."/>
            <person name="Roberts A."/>
            <person name="Saif S."/>
            <person name="Shea T."/>
            <person name="Shenoy N."/>
            <person name="Sisk P."/>
            <person name="Stolte C."/>
            <person name="Sykes S."/>
            <person name="Thomson T."/>
            <person name="Walk T."/>
            <person name="White J."/>
            <person name="Yandava C."/>
            <person name="Izard J."/>
            <person name="Baranova O.V."/>
            <person name="Blanton J.M."/>
            <person name="Tanner A.C."/>
            <person name="Dewhirst F.E."/>
            <person name="Haas B."/>
            <person name="Nusbaum C."/>
            <person name="Birren B."/>
        </authorList>
    </citation>
    <scope>NUCLEOTIDE SEQUENCE [LARGE SCALE GENOMIC DNA]</scope>
    <source>
        <strain evidence="15">1-1 BBBD Race 1</strain>
    </source>
</reference>
<evidence type="ECO:0000256" key="12">
    <source>
        <dbReference type="SAM" id="MobiDB-lite"/>
    </source>
</evidence>
<dbReference type="SMART" id="SM00066">
    <property type="entry name" value="GAL4"/>
    <property type="match status" value="1"/>
</dbReference>
<dbReference type="InterPro" id="IPR035965">
    <property type="entry name" value="PAS-like_dom_sf"/>
</dbReference>
<dbReference type="NCBIfam" id="TIGR00229">
    <property type="entry name" value="sensory_box"/>
    <property type="match status" value="1"/>
</dbReference>
<sequence>MVAEVSTASIQPHQYHHLNPSLLSTNRLLPQILTNTERSSCASSSSSSSCGSSPATTHTSADSWNLKPQTITCKPNPPPARRKKASRACGHCQKAHLTCDDGRPCLRCTKRGLSKTCADGVRKKAKYLSDYDDALLVRPHPPIKRTSEEPLEVEGCKKVKVATDDHDCRLSISWADLDLLENVGISQYPSAETPVLAGCEAIGSVSTSAQTWALGGLEEWLARFESGVSSSSSTALDSLINLQENVTQIDQPSASRQRMQEWVTRINRLVEIRKLTMNITADDEWMLKRNLDRSLMELERVISLSGTPTMIWSTSGEILKVGDEFCMLTEWSREDLVGKHIETVFEPESLEEYLELVESSIFPDQESHRHPLRPRSQGSKTSSRNLPQRSASSASSSSMSSSPSLSAIPLISLSQASDQHSNRGSFPNDRPDLTASFSQSKTSDQSQTESECKETIKWFGIRKACGQESIGCSFCFKVRKDLFDCPSTIIGNFLPILTRASYSDNSL</sequence>
<dbReference type="CDD" id="cd00067">
    <property type="entry name" value="GAL4"/>
    <property type="match status" value="1"/>
</dbReference>
<dbReference type="InterPro" id="IPR056751">
    <property type="entry name" value="PAS_13"/>
</dbReference>